<dbReference type="KEGG" id="halx:M0R89_19135"/>
<proteinExistence type="predicted"/>
<evidence type="ECO:0000313" key="2">
    <source>
        <dbReference type="EMBL" id="UPV76647.1"/>
    </source>
</evidence>
<keyword evidence="3" id="KW-1185">Reference proteome</keyword>
<keyword evidence="2" id="KW-0614">Plasmid</keyword>
<dbReference type="RefSeq" id="WP_248652680.1">
    <property type="nucleotide sequence ID" value="NZ_CP096660.1"/>
</dbReference>
<accession>A0A8U0I0D9</accession>
<sequence>MATDNDERSSHRGEFRSSAANSSQSITSSAAWASASGSSAEEAYSISGSARACSQLSKYEQPFETLLAVIDLLGFVESFCRRFGDN</sequence>
<dbReference type="AlphaFoldDB" id="A0A8U0I0D9"/>
<name>A0A8U0I0D9_9EURY</name>
<reference evidence="2 3" key="1">
    <citation type="submission" date="2022-04" db="EMBL/GenBank/DDBJ databases">
        <title>Diverse halophilic archaea isolated from saline environments.</title>
        <authorList>
            <person name="Cui H.-L."/>
        </authorList>
    </citation>
    <scope>NUCLEOTIDE SEQUENCE [LARGE SCALE GENOMIC DNA]</scope>
    <source>
        <strain evidence="2 3">XZYJT49</strain>
        <plasmid evidence="2 3">unnamed1</plasmid>
    </source>
</reference>
<evidence type="ECO:0000256" key="1">
    <source>
        <dbReference type="SAM" id="MobiDB-lite"/>
    </source>
</evidence>
<dbReference type="GeneID" id="72187360"/>
<dbReference type="EMBL" id="CP096660">
    <property type="protein sequence ID" value="UPV76647.1"/>
    <property type="molecule type" value="Genomic_DNA"/>
</dbReference>
<geneLocation type="plasmid" evidence="2 3">
    <name>unnamed1</name>
</geneLocation>
<dbReference type="Proteomes" id="UP000830729">
    <property type="component" value="Plasmid unnamed1"/>
</dbReference>
<gene>
    <name evidence="2" type="ORF">M0R89_19135</name>
</gene>
<evidence type="ECO:0000313" key="3">
    <source>
        <dbReference type="Proteomes" id="UP000830729"/>
    </source>
</evidence>
<protein>
    <submittedName>
        <fullName evidence="2">Uncharacterized protein</fullName>
    </submittedName>
</protein>
<feature type="compositionally biased region" description="Basic and acidic residues" evidence="1">
    <location>
        <begin position="1"/>
        <end position="15"/>
    </location>
</feature>
<feature type="region of interest" description="Disordered" evidence="1">
    <location>
        <begin position="1"/>
        <end position="26"/>
    </location>
</feature>
<feature type="compositionally biased region" description="Low complexity" evidence="1">
    <location>
        <begin position="17"/>
        <end position="26"/>
    </location>
</feature>
<organism evidence="2 3">
    <name type="scientific">Halorussus limi</name>
    <dbReference type="NCBI Taxonomy" id="2938695"/>
    <lineage>
        <taxon>Archaea</taxon>
        <taxon>Methanobacteriati</taxon>
        <taxon>Methanobacteriota</taxon>
        <taxon>Stenosarchaea group</taxon>
        <taxon>Halobacteria</taxon>
        <taxon>Halobacteriales</taxon>
        <taxon>Haladaptataceae</taxon>
        <taxon>Halorussus</taxon>
    </lineage>
</organism>